<reference evidence="1 2" key="1">
    <citation type="submission" date="2022-01" db="EMBL/GenBank/DDBJ databases">
        <title>Desulfofustis limnae sp. nov., a novel mesophilic sulfate-reducing bacterium isolated from marsh soil.</title>
        <authorList>
            <person name="Watanabe M."/>
            <person name="Takahashi A."/>
            <person name="Kojima H."/>
            <person name="Fukui M."/>
        </authorList>
    </citation>
    <scope>NUCLEOTIDE SEQUENCE [LARGE SCALE GENOMIC DNA]</scope>
    <source>
        <strain evidence="1 2">PPLL</strain>
    </source>
</reference>
<dbReference type="Proteomes" id="UP000830055">
    <property type="component" value="Chromosome"/>
</dbReference>
<name>A0ABM7WBE9_9BACT</name>
<gene>
    <name evidence="1" type="ORF">DPPLL_26360</name>
</gene>
<sequence>MHNKAQVIGNRITVALPYDLAGVLNGELDFTFPVPLGADFESPFANPFGIVLIDGSDLEFVVDVEFFQSGPD</sequence>
<organism evidence="1 2">
    <name type="scientific">Desulfofustis limnaeus</name>
    <dbReference type="NCBI Taxonomy" id="2740163"/>
    <lineage>
        <taxon>Bacteria</taxon>
        <taxon>Pseudomonadati</taxon>
        <taxon>Thermodesulfobacteriota</taxon>
        <taxon>Desulfobulbia</taxon>
        <taxon>Desulfobulbales</taxon>
        <taxon>Desulfocapsaceae</taxon>
        <taxon>Desulfofustis</taxon>
    </lineage>
</organism>
<evidence type="ECO:0000313" key="2">
    <source>
        <dbReference type="Proteomes" id="UP000830055"/>
    </source>
</evidence>
<accession>A0ABM7WBE9</accession>
<evidence type="ECO:0000313" key="1">
    <source>
        <dbReference type="EMBL" id="BDD88271.1"/>
    </source>
</evidence>
<proteinExistence type="predicted"/>
<protein>
    <submittedName>
        <fullName evidence="1">Uncharacterized protein</fullName>
    </submittedName>
</protein>
<dbReference type="EMBL" id="AP025516">
    <property type="protein sequence ID" value="BDD88271.1"/>
    <property type="molecule type" value="Genomic_DNA"/>
</dbReference>
<keyword evidence="2" id="KW-1185">Reference proteome</keyword>